<dbReference type="EMBL" id="GL832959">
    <property type="protein sequence ID" value="EGD81556.1"/>
    <property type="molecule type" value="Genomic_DNA"/>
</dbReference>
<feature type="coiled-coil region" evidence="1">
    <location>
        <begin position="188"/>
        <end position="222"/>
    </location>
</feature>
<dbReference type="Proteomes" id="UP000007799">
    <property type="component" value="Unassembled WGS sequence"/>
</dbReference>
<accession>F2U1Q4</accession>
<sequence>MRPVLFLVVVGVVGLAVVGSGVAWAHDDDVVKVEHAPGQQQPGMASQGVEAETCADGGDDRATCGASASSASVKDAAKYSDTAAAAAAANAEAGTEAEPERPAAETADGRAQGATSDKESSEASVDEAMRKLKQRQAKGKIPQTAIIVLGIIGIIVFNVYKVSSRLRQRQQERTQQRVKQKLAFNKERENARRLLSENERKVEQMTQMLAAMQNNISRELRNRQRAVETLTEFSAMRKRNAERETTFT</sequence>
<dbReference type="InParanoid" id="F2U1Q4"/>
<keyword evidence="3" id="KW-0812">Transmembrane</keyword>
<keyword evidence="6" id="KW-1185">Reference proteome</keyword>
<keyword evidence="3" id="KW-1133">Transmembrane helix</keyword>
<feature type="chain" id="PRO_5003287007" description="Transmembrane protein" evidence="4">
    <location>
        <begin position="26"/>
        <end position="248"/>
    </location>
</feature>
<evidence type="ECO:0000313" key="6">
    <source>
        <dbReference type="Proteomes" id="UP000007799"/>
    </source>
</evidence>
<feature type="region of interest" description="Disordered" evidence="2">
    <location>
        <begin position="90"/>
        <end position="128"/>
    </location>
</feature>
<evidence type="ECO:0000256" key="1">
    <source>
        <dbReference type="SAM" id="Coils"/>
    </source>
</evidence>
<dbReference type="KEGG" id="sre:PTSG_11861"/>
<dbReference type="AlphaFoldDB" id="F2U1Q4"/>
<feature type="transmembrane region" description="Helical" evidence="3">
    <location>
        <begin position="141"/>
        <end position="160"/>
    </location>
</feature>
<dbReference type="GeneID" id="16077353"/>
<organism evidence="5 6">
    <name type="scientific">Salpingoeca rosetta (strain ATCC 50818 / BSB-021)</name>
    <dbReference type="NCBI Taxonomy" id="946362"/>
    <lineage>
        <taxon>Eukaryota</taxon>
        <taxon>Choanoflagellata</taxon>
        <taxon>Craspedida</taxon>
        <taxon>Salpingoecidae</taxon>
        <taxon>Salpingoeca</taxon>
    </lineage>
</organism>
<evidence type="ECO:0000256" key="4">
    <source>
        <dbReference type="SAM" id="SignalP"/>
    </source>
</evidence>
<evidence type="ECO:0008006" key="7">
    <source>
        <dbReference type="Google" id="ProtNLM"/>
    </source>
</evidence>
<evidence type="ECO:0000313" key="5">
    <source>
        <dbReference type="EMBL" id="EGD81556.1"/>
    </source>
</evidence>
<evidence type="ECO:0000256" key="3">
    <source>
        <dbReference type="SAM" id="Phobius"/>
    </source>
</evidence>
<dbReference type="RefSeq" id="XP_004996760.1">
    <property type="nucleotide sequence ID" value="XM_004996703.1"/>
</dbReference>
<gene>
    <name evidence="5" type="ORF">PTSG_11861</name>
</gene>
<feature type="signal peptide" evidence="4">
    <location>
        <begin position="1"/>
        <end position="25"/>
    </location>
</feature>
<name>F2U1Q4_SALR5</name>
<keyword evidence="4" id="KW-0732">Signal</keyword>
<reference evidence="5" key="1">
    <citation type="submission" date="2009-08" db="EMBL/GenBank/DDBJ databases">
        <title>Annotation of Salpingoeca rosetta.</title>
        <authorList>
            <consortium name="The Broad Institute Genome Sequencing Platform"/>
            <person name="Russ C."/>
            <person name="Cuomo C."/>
            <person name="Burger G."/>
            <person name="Gray M.W."/>
            <person name="Holland P.W.H."/>
            <person name="King N."/>
            <person name="Lang F.B.F."/>
            <person name="Roger A.J."/>
            <person name="Ruiz-Trillo I."/>
            <person name="Young S.K."/>
            <person name="Zeng Q."/>
            <person name="Gargeya S."/>
            <person name="Alvarado L."/>
            <person name="Berlin A."/>
            <person name="Chapman S.B."/>
            <person name="Chen Z."/>
            <person name="Freedman E."/>
            <person name="Gellesch M."/>
            <person name="Goldberg J."/>
            <person name="Griggs A."/>
            <person name="Gujja S."/>
            <person name="Heilman E."/>
            <person name="Heiman D."/>
            <person name="Howarth C."/>
            <person name="Mehta T."/>
            <person name="Neiman D."/>
            <person name="Pearson M."/>
            <person name="Roberts A."/>
            <person name="Saif S."/>
            <person name="Shea T."/>
            <person name="Shenoy N."/>
            <person name="Sisk P."/>
            <person name="Stolte C."/>
            <person name="Sykes S."/>
            <person name="White J."/>
            <person name="Yandava C."/>
            <person name="Haas B."/>
            <person name="Nusbaum C."/>
            <person name="Birren B."/>
        </authorList>
    </citation>
    <scope>NUCLEOTIDE SEQUENCE</scope>
    <source>
        <strain evidence="5">ATCC 50818</strain>
    </source>
</reference>
<protein>
    <recommendedName>
        <fullName evidence="7">Transmembrane protein</fullName>
    </recommendedName>
</protein>
<evidence type="ECO:0000256" key="2">
    <source>
        <dbReference type="SAM" id="MobiDB-lite"/>
    </source>
</evidence>
<keyword evidence="1" id="KW-0175">Coiled coil</keyword>
<keyword evidence="3" id="KW-0472">Membrane</keyword>
<proteinExistence type="predicted"/>